<dbReference type="AlphaFoldDB" id="A0A0S6W630"/>
<dbReference type="EMBL" id="DF820459">
    <property type="protein sequence ID" value="GAK53134.1"/>
    <property type="molecule type" value="Genomic_DNA"/>
</dbReference>
<feature type="domain" description="M23ase beta-sheet core" evidence="2">
    <location>
        <begin position="61"/>
        <end position="158"/>
    </location>
</feature>
<gene>
    <name evidence="4" type="ORF">U14_04394</name>
</gene>
<dbReference type="InterPro" id="IPR050570">
    <property type="entry name" value="Cell_wall_metabolism_enzyme"/>
</dbReference>
<dbReference type="HOGENOM" id="CLU_635632_0_0_0"/>
<dbReference type="SUPFAM" id="SSF51261">
    <property type="entry name" value="Duplicated hybrid motif"/>
    <property type="match status" value="1"/>
</dbReference>
<organism evidence="4">
    <name type="scientific">Candidatus Moduliflexus flocculans</name>
    <dbReference type="NCBI Taxonomy" id="1499966"/>
    <lineage>
        <taxon>Bacteria</taxon>
        <taxon>Candidatus Moduliflexota</taxon>
        <taxon>Candidatus Moduliflexia</taxon>
        <taxon>Candidatus Moduliflexales</taxon>
        <taxon>Candidatus Moduliflexaceae</taxon>
    </lineage>
</organism>
<evidence type="ECO:0000256" key="1">
    <source>
        <dbReference type="SAM" id="SignalP"/>
    </source>
</evidence>
<protein>
    <recommendedName>
        <fullName evidence="6">Peptidase M23 domain-containing protein</fullName>
    </recommendedName>
</protein>
<dbReference type="InterPro" id="IPR011055">
    <property type="entry name" value="Dup_hybrid_motif"/>
</dbReference>
<evidence type="ECO:0000259" key="3">
    <source>
        <dbReference type="Pfam" id="PF07589"/>
    </source>
</evidence>
<name>A0A0S6W630_9BACT</name>
<accession>A0A0S6W630</accession>
<dbReference type="Proteomes" id="UP000030700">
    <property type="component" value="Unassembled WGS sequence"/>
</dbReference>
<dbReference type="Pfam" id="PF01551">
    <property type="entry name" value="Peptidase_M23"/>
    <property type="match status" value="1"/>
</dbReference>
<dbReference type="PANTHER" id="PTHR21666:SF270">
    <property type="entry name" value="MUREIN HYDROLASE ACTIVATOR ENVC"/>
    <property type="match status" value="1"/>
</dbReference>
<sequence>MRWIQRFCNVSVMVMALLTIFAASHAHAQLKTSTGFFYPTNSYWDGSYIGWLQTNGGNGQYHLAIDFKENYGTPVVAIADGEVVAETFQYVSGQDEGGALVVKHQLSDGSYFTALYGHISLIKRQGETVKAGEQIGTITNCWTQWGNLTHLHFEIHPNPSVIWTPAYTWSTSDLKGCVDPLAFMNNNTPASQTPPQPEEPSISFQGQIDDTFIGEGYQWVEQNKPNLLSQGSDYQYADIIGYNSWDYFNIRGMNIGIRDGKLTVDIRTDYTPGIVPGTQNARTDYGDLFLSLNGWTPDSEVWEYVFDTSVGKLYDIRNAQDHILYSDDVYGERYNTQSYRHGQEVEIDPTNLVAIADGTTSKTNGLYSMTFDITKLGLLSDFSLAFHWTMGCANDVIEGMVSAPEPSTMLLLSSGLLGVLAFRNKLLKQRC</sequence>
<feature type="chain" id="PRO_5006631619" description="Peptidase M23 domain-containing protein" evidence="1">
    <location>
        <begin position="29"/>
        <end position="431"/>
    </location>
</feature>
<dbReference type="CDD" id="cd12797">
    <property type="entry name" value="M23_peptidase"/>
    <property type="match status" value="1"/>
</dbReference>
<dbReference type="GO" id="GO:0004222">
    <property type="term" value="F:metalloendopeptidase activity"/>
    <property type="evidence" value="ECO:0007669"/>
    <property type="project" value="TreeGrafter"/>
</dbReference>
<dbReference type="Gene3D" id="2.70.70.10">
    <property type="entry name" value="Glucose Permease (Domain IIA)"/>
    <property type="match status" value="1"/>
</dbReference>
<evidence type="ECO:0008006" key="6">
    <source>
        <dbReference type="Google" id="ProtNLM"/>
    </source>
</evidence>
<evidence type="ECO:0000259" key="2">
    <source>
        <dbReference type="Pfam" id="PF01551"/>
    </source>
</evidence>
<keyword evidence="1" id="KW-0732">Signal</keyword>
<dbReference type="NCBIfam" id="TIGR02595">
    <property type="entry name" value="PEP_CTERM"/>
    <property type="match status" value="1"/>
</dbReference>
<dbReference type="STRING" id="1499966.U14_04394"/>
<reference evidence="4" key="1">
    <citation type="journal article" date="2015" name="PeerJ">
        <title>First genomic representation of candidate bacterial phylum KSB3 points to enhanced environmental sensing as a trigger of wastewater bulking.</title>
        <authorList>
            <person name="Sekiguchi Y."/>
            <person name="Ohashi A."/>
            <person name="Parks D.H."/>
            <person name="Yamauchi T."/>
            <person name="Tyson G.W."/>
            <person name="Hugenholtz P."/>
        </authorList>
    </citation>
    <scope>NUCLEOTIDE SEQUENCE [LARGE SCALE GENOMIC DNA]</scope>
</reference>
<evidence type="ECO:0000313" key="4">
    <source>
        <dbReference type="EMBL" id="GAK53134.1"/>
    </source>
</evidence>
<evidence type="ECO:0000313" key="5">
    <source>
        <dbReference type="Proteomes" id="UP000030700"/>
    </source>
</evidence>
<feature type="signal peptide" evidence="1">
    <location>
        <begin position="1"/>
        <end position="28"/>
    </location>
</feature>
<dbReference type="InterPro" id="IPR016047">
    <property type="entry name" value="M23ase_b-sheet_dom"/>
</dbReference>
<dbReference type="PANTHER" id="PTHR21666">
    <property type="entry name" value="PEPTIDASE-RELATED"/>
    <property type="match status" value="1"/>
</dbReference>
<keyword evidence="5" id="KW-1185">Reference proteome</keyword>
<proteinExistence type="predicted"/>
<feature type="domain" description="Ice-binding protein C-terminal" evidence="3">
    <location>
        <begin position="403"/>
        <end position="423"/>
    </location>
</feature>
<dbReference type="Pfam" id="PF07589">
    <property type="entry name" value="PEP-CTERM"/>
    <property type="match status" value="1"/>
</dbReference>
<dbReference type="InterPro" id="IPR013424">
    <property type="entry name" value="Ice-binding_C"/>
</dbReference>